<evidence type="ECO:0000313" key="2">
    <source>
        <dbReference type="Proteomes" id="UP000268696"/>
    </source>
</evidence>
<proteinExistence type="predicted"/>
<dbReference type="RefSeq" id="WP_124376546.1">
    <property type="nucleotide sequence ID" value="NZ_CP027754.1"/>
</dbReference>
<reference evidence="1 2" key="1">
    <citation type="submission" date="2018-03" db="EMBL/GenBank/DDBJ databases">
        <title>Diversity of phytobeneficial traits revealed by whole-genome analysis of worldwide-isolated phenazine-producing Pseudomonas spp.</title>
        <authorList>
            <person name="Biessy A."/>
            <person name="Novinscak A."/>
            <person name="Blom J."/>
            <person name="Leger G."/>
            <person name="Thomashow L.S."/>
            <person name="Cazorla F.M."/>
            <person name="Josic D."/>
            <person name="Filion M."/>
        </authorList>
    </citation>
    <scope>NUCLEOTIDE SEQUENCE [LARGE SCALE GENOMIC DNA]</scope>
    <source>
        <strain evidence="1 2">30B</strain>
    </source>
</reference>
<accession>A0A3G7U236</accession>
<dbReference type="Proteomes" id="UP000268696">
    <property type="component" value="Chromosome"/>
</dbReference>
<evidence type="ECO:0000313" key="1">
    <source>
        <dbReference type="EMBL" id="AZE53434.1"/>
    </source>
</evidence>
<organism evidence="1 2">
    <name type="scientific">Pseudomonas synxantha</name>
    <dbReference type="NCBI Taxonomy" id="47883"/>
    <lineage>
        <taxon>Bacteria</taxon>
        <taxon>Pseudomonadati</taxon>
        <taxon>Pseudomonadota</taxon>
        <taxon>Gammaproteobacteria</taxon>
        <taxon>Pseudomonadales</taxon>
        <taxon>Pseudomonadaceae</taxon>
        <taxon>Pseudomonas</taxon>
    </lineage>
</organism>
<dbReference type="EMBL" id="CP027754">
    <property type="protein sequence ID" value="AZE53434.1"/>
    <property type="molecule type" value="Genomic_DNA"/>
</dbReference>
<gene>
    <name evidence="1" type="ORF">C4K03_1263</name>
</gene>
<dbReference type="AlphaFoldDB" id="A0A3G7U236"/>
<protein>
    <submittedName>
        <fullName evidence="1">Uncharacterized protein</fullName>
    </submittedName>
</protein>
<name>A0A3G7U236_9PSED</name>
<sequence length="84" mass="9757">MSLRRTLHGLKTKGMLAKWRAEKGKRLVRIWSGEWQCYWRASGCGYTTDVAEAGIYTFDEAVRFSGHCSHEKQIAYYFLPEPQP</sequence>